<gene>
    <name evidence="1" type="ORF">R55214_HHFBAMCI_01024</name>
</gene>
<sequence length="59" mass="6751">MTKIVVLDGYELNHDLNWASLSTLGHCTFALLYAITDSKEVNDQYFSYQSGGHPWRKTN</sequence>
<evidence type="ECO:0000313" key="1">
    <source>
        <dbReference type="EMBL" id="CAK1245389.1"/>
    </source>
</evidence>
<dbReference type="Proteomes" id="UP001314166">
    <property type="component" value="Unassembled WGS sequence"/>
</dbReference>
<keyword evidence="2" id="KW-1185">Reference proteome</keyword>
<proteinExistence type="predicted"/>
<accession>A0ABN9YTY3</accession>
<comment type="caution">
    <text evidence="1">The sequence shown here is derived from an EMBL/GenBank/DDBJ whole genome shotgun (WGS) entry which is preliminary data.</text>
</comment>
<organism evidence="1 2">
    <name type="scientific">Fructobacillus evanidus</name>
    <dbReference type="NCBI Taxonomy" id="3064281"/>
    <lineage>
        <taxon>Bacteria</taxon>
        <taxon>Bacillati</taxon>
        <taxon>Bacillota</taxon>
        <taxon>Bacilli</taxon>
        <taxon>Lactobacillales</taxon>
        <taxon>Lactobacillaceae</taxon>
        <taxon>Fructobacillus</taxon>
    </lineage>
</organism>
<protein>
    <submittedName>
        <fullName evidence="1">Lactate dehydrogenase or related 2-hydroxyacid dehydrogenase (LdhA)</fullName>
        <ecNumber evidence="1">1.1.1.29</ecNumber>
    </submittedName>
</protein>
<dbReference type="EC" id="1.1.1.29" evidence="1"/>
<dbReference type="GO" id="GO:0008465">
    <property type="term" value="F:hydroxypyruvate reductase (NADH) activity"/>
    <property type="evidence" value="ECO:0007669"/>
    <property type="project" value="UniProtKB-EC"/>
</dbReference>
<keyword evidence="1" id="KW-0560">Oxidoreductase</keyword>
<name>A0ABN9YTY3_9LACO</name>
<evidence type="ECO:0000313" key="2">
    <source>
        <dbReference type="Proteomes" id="UP001314166"/>
    </source>
</evidence>
<dbReference type="RefSeq" id="WP_338343895.1">
    <property type="nucleotide sequence ID" value="NZ_CAUZLH010000003.1"/>
</dbReference>
<reference evidence="1 2" key="1">
    <citation type="submission" date="2023-10" db="EMBL/GenBank/DDBJ databases">
        <authorList>
            <person name="Botero Cardona J."/>
        </authorList>
    </citation>
    <scope>NUCLEOTIDE SEQUENCE [LARGE SCALE GENOMIC DNA]</scope>
    <source>
        <strain evidence="1 2">R-55214</strain>
    </source>
</reference>
<dbReference type="EMBL" id="CAUZMB010000005">
    <property type="protein sequence ID" value="CAK1245389.1"/>
    <property type="molecule type" value="Genomic_DNA"/>
</dbReference>